<dbReference type="AlphaFoldDB" id="A0AA43TXY8"/>
<accession>A0AA43TXY8</accession>
<keyword evidence="3" id="KW-1185">Reference proteome</keyword>
<evidence type="ECO:0000313" key="3">
    <source>
        <dbReference type="Proteomes" id="UP001161017"/>
    </source>
</evidence>
<feature type="region of interest" description="Disordered" evidence="1">
    <location>
        <begin position="1"/>
        <end position="77"/>
    </location>
</feature>
<dbReference type="Proteomes" id="UP001161017">
    <property type="component" value="Unassembled WGS sequence"/>
</dbReference>
<reference evidence="2" key="1">
    <citation type="journal article" date="2023" name="Genome Biol. Evol.">
        <title>First Whole Genome Sequence and Flow Cytometry Genome Size Data for the Lichen-Forming Fungus Ramalina farinacea (Ascomycota).</title>
        <authorList>
            <person name="Llewellyn T."/>
            <person name="Mian S."/>
            <person name="Hill R."/>
            <person name="Leitch I.J."/>
            <person name="Gaya E."/>
        </authorList>
    </citation>
    <scope>NUCLEOTIDE SEQUENCE</scope>
    <source>
        <strain evidence="2">LIQ254RAFAR</strain>
    </source>
</reference>
<protein>
    <submittedName>
        <fullName evidence="2">Uncharacterized protein</fullName>
    </submittedName>
</protein>
<dbReference type="EMBL" id="JAPUFD010000012">
    <property type="protein sequence ID" value="MDI1490485.1"/>
    <property type="molecule type" value="Genomic_DNA"/>
</dbReference>
<gene>
    <name evidence="2" type="ORF">OHK93_001688</name>
</gene>
<sequence>MPILDALKETGSPHPVVNKKQCEATKEDRKPAKAQRAKGEDITAAEDIEFGNIESDNGDSNNGTGEVAADPSDNGKPITVLARLQRIPVTMMM</sequence>
<comment type="caution">
    <text evidence="2">The sequence shown here is derived from an EMBL/GenBank/DDBJ whole genome shotgun (WGS) entry which is preliminary data.</text>
</comment>
<feature type="compositionally biased region" description="Polar residues" evidence="1">
    <location>
        <begin position="54"/>
        <end position="64"/>
    </location>
</feature>
<evidence type="ECO:0000313" key="2">
    <source>
        <dbReference type="EMBL" id="MDI1490485.1"/>
    </source>
</evidence>
<organism evidence="2 3">
    <name type="scientific">Ramalina farinacea</name>
    <dbReference type="NCBI Taxonomy" id="258253"/>
    <lineage>
        <taxon>Eukaryota</taxon>
        <taxon>Fungi</taxon>
        <taxon>Dikarya</taxon>
        <taxon>Ascomycota</taxon>
        <taxon>Pezizomycotina</taxon>
        <taxon>Lecanoromycetes</taxon>
        <taxon>OSLEUM clade</taxon>
        <taxon>Lecanoromycetidae</taxon>
        <taxon>Lecanorales</taxon>
        <taxon>Lecanorineae</taxon>
        <taxon>Ramalinaceae</taxon>
        <taxon>Ramalina</taxon>
    </lineage>
</organism>
<evidence type="ECO:0000256" key="1">
    <source>
        <dbReference type="SAM" id="MobiDB-lite"/>
    </source>
</evidence>
<proteinExistence type="predicted"/>
<feature type="compositionally biased region" description="Basic and acidic residues" evidence="1">
    <location>
        <begin position="20"/>
        <end position="41"/>
    </location>
</feature>
<name>A0AA43TXY8_9LECA</name>